<dbReference type="AlphaFoldDB" id="A0A9P5TFG7"/>
<evidence type="ECO:0000313" key="2">
    <source>
        <dbReference type="Proteomes" id="UP000724874"/>
    </source>
</evidence>
<keyword evidence="2" id="KW-1185">Reference proteome</keyword>
<reference evidence="1" key="1">
    <citation type="submission" date="2020-11" db="EMBL/GenBank/DDBJ databases">
        <authorList>
            <consortium name="DOE Joint Genome Institute"/>
            <person name="Ahrendt S."/>
            <person name="Riley R."/>
            <person name="Andreopoulos W."/>
            <person name="LaButti K."/>
            <person name="Pangilinan J."/>
            <person name="Ruiz-duenas F.J."/>
            <person name="Barrasa J.M."/>
            <person name="Sanchez-Garcia M."/>
            <person name="Camarero S."/>
            <person name="Miyauchi S."/>
            <person name="Serrano A."/>
            <person name="Linde D."/>
            <person name="Babiker R."/>
            <person name="Drula E."/>
            <person name="Ayuso-Fernandez I."/>
            <person name="Pacheco R."/>
            <person name="Padilla G."/>
            <person name="Ferreira P."/>
            <person name="Barriuso J."/>
            <person name="Kellner H."/>
            <person name="Castanera R."/>
            <person name="Alfaro M."/>
            <person name="Ramirez L."/>
            <person name="Pisabarro A.G."/>
            <person name="Kuo A."/>
            <person name="Tritt A."/>
            <person name="Lipzen A."/>
            <person name="He G."/>
            <person name="Yan M."/>
            <person name="Ng V."/>
            <person name="Cullen D."/>
            <person name="Martin F."/>
            <person name="Rosso M.-N."/>
            <person name="Henrissat B."/>
            <person name="Hibbett D."/>
            <person name="Martinez A.T."/>
            <person name="Grigoriev I.V."/>
        </authorList>
    </citation>
    <scope>NUCLEOTIDE SEQUENCE</scope>
    <source>
        <strain evidence="1">AH 44721</strain>
    </source>
</reference>
<feature type="non-terminal residue" evidence="1">
    <location>
        <position position="1"/>
    </location>
</feature>
<name>A0A9P5TFG7_GYMJU</name>
<protein>
    <submittedName>
        <fullName evidence="1">Uncharacterized protein</fullName>
    </submittedName>
</protein>
<proteinExistence type="predicted"/>
<dbReference type="Proteomes" id="UP000724874">
    <property type="component" value="Unassembled WGS sequence"/>
</dbReference>
<gene>
    <name evidence="1" type="ORF">CPB84DRAFT_1667273</name>
</gene>
<evidence type="ECO:0000313" key="1">
    <source>
        <dbReference type="EMBL" id="KAF8874452.1"/>
    </source>
</evidence>
<dbReference type="EMBL" id="JADNYJ010000213">
    <property type="protein sequence ID" value="KAF8874452.1"/>
    <property type="molecule type" value="Genomic_DNA"/>
</dbReference>
<organism evidence="1 2">
    <name type="scientific">Gymnopilus junonius</name>
    <name type="common">Spectacular rustgill mushroom</name>
    <name type="synonym">Gymnopilus spectabilis subsp. junonius</name>
    <dbReference type="NCBI Taxonomy" id="109634"/>
    <lineage>
        <taxon>Eukaryota</taxon>
        <taxon>Fungi</taxon>
        <taxon>Dikarya</taxon>
        <taxon>Basidiomycota</taxon>
        <taxon>Agaricomycotina</taxon>
        <taxon>Agaricomycetes</taxon>
        <taxon>Agaricomycetidae</taxon>
        <taxon>Agaricales</taxon>
        <taxon>Agaricineae</taxon>
        <taxon>Hymenogastraceae</taxon>
        <taxon>Gymnopilus</taxon>
    </lineage>
</organism>
<accession>A0A9P5TFG7</accession>
<feature type="non-terminal residue" evidence="1">
    <location>
        <position position="74"/>
    </location>
</feature>
<sequence length="74" mass="8221">ARVLINGGVVLEMETEEAANWLRKAEVRKAFEKNFGGSAVIKDRSYNIVVEYLPASLKETLVGSIKVIENDNNL</sequence>
<comment type="caution">
    <text evidence="1">The sequence shown here is derived from an EMBL/GenBank/DDBJ whole genome shotgun (WGS) entry which is preliminary data.</text>
</comment>
<dbReference type="OrthoDB" id="4230923at2759"/>